<accession>A0A2V1ZQE1</accession>
<dbReference type="EMBL" id="QGGM01000015">
    <property type="protein sequence ID" value="PWK07398.1"/>
    <property type="molecule type" value="Genomic_DNA"/>
</dbReference>
<comment type="similarity">
    <text evidence="6">Belongs to the methyltransferase superfamily. METTL16/RlmF family.</text>
</comment>
<dbReference type="InterPro" id="IPR029063">
    <property type="entry name" value="SAM-dependent_MTases_sf"/>
</dbReference>
<feature type="region of interest" description="Disordered" evidence="7">
    <location>
        <begin position="1"/>
        <end position="52"/>
    </location>
</feature>
<dbReference type="InterPro" id="IPR002052">
    <property type="entry name" value="DNA_methylase_N6_adenine_CS"/>
</dbReference>
<comment type="catalytic activity">
    <reaction evidence="6">
        <text>adenosine(1618) in 23S rRNA + S-adenosyl-L-methionine = N(6)-methyladenosine(1618) in 23S rRNA + S-adenosyl-L-homocysteine + H(+)</text>
        <dbReference type="Rhea" id="RHEA:16497"/>
        <dbReference type="Rhea" id="RHEA-COMP:10229"/>
        <dbReference type="Rhea" id="RHEA-COMP:10231"/>
        <dbReference type="ChEBI" id="CHEBI:15378"/>
        <dbReference type="ChEBI" id="CHEBI:57856"/>
        <dbReference type="ChEBI" id="CHEBI:59789"/>
        <dbReference type="ChEBI" id="CHEBI:74411"/>
        <dbReference type="ChEBI" id="CHEBI:74449"/>
        <dbReference type="EC" id="2.1.1.181"/>
    </reaction>
</comment>
<protein>
    <recommendedName>
        <fullName evidence="6">Ribosomal RNA large subunit methyltransferase F</fullName>
        <ecNumber evidence="6">2.1.1.181</ecNumber>
    </recommendedName>
    <alternativeName>
        <fullName evidence="6">23S rRNA mA1618 methyltransferase</fullName>
    </alternativeName>
    <alternativeName>
        <fullName evidence="6">rRNA adenine N-6-methyltransferase</fullName>
    </alternativeName>
</protein>
<evidence type="ECO:0000256" key="1">
    <source>
        <dbReference type="ARBA" id="ARBA00022490"/>
    </source>
</evidence>
<dbReference type="GO" id="GO:0005737">
    <property type="term" value="C:cytoplasm"/>
    <property type="evidence" value="ECO:0007669"/>
    <property type="project" value="UniProtKB-SubCell"/>
</dbReference>
<dbReference type="GO" id="GO:0070475">
    <property type="term" value="P:rRNA base methylation"/>
    <property type="evidence" value="ECO:0007669"/>
    <property type="project" value="TreeGrafter"/>
</dbReference>
<feature type="compositionally biased region" description="Polar residues" evidence="7">
    <location>
        <begin position="259"/>
        <end position="275"/>
    </location>
</feature>
<comment type="caution">
    <text evidence="8">The sequence shown here is derived from an EMBL/GenBank/DDBJ whole genome shotgun (WGS) entry which is preliminary data.</text>
</comment>
<keyword evidence="3 6" id="KW-0489">Methyltransferase</keyword>
<dbReference type="InterPro" id="IPR016909">
    <property type="entry name" value="rRNA_lsu_MeTfrase_F"/>
</dbReference>
<evidence type="ECO:0000256" key="7">
    <source>
        <dbReference type="SAM" id="MobiDB-lite"/>
    </source>
</evidence>
<keyword evidence="4 6" id="KW-0808">Transferase</keyword>
<comment type="subcellular location">
    <subcellularLocation>
        <location evidence="6">Cytoplasm</location>
    </subcellularLocation>
</comment>
<dbReference type="InterPro" id="IPR010286">
    <property type="entry name" value="METTL16/RlmF"/>
</dbReference>
<name>A0A2V1ZQE1_PSYIM</name>
<keyword evidence="2 6" id="KW-0698">rRNA processing</keyword>
<dbReference type="NCBIfam" id="NF008725">
    <property type="entry name" value="PRK11727.1"/>
    <property type="match status" value="1"/>
</dbReference>
<comment type="function">
    <text evidence="6">Specifically methylates the adenine in position 1618 of 23S rRNA.</text>
</comment>
<dbReference type="PANTHER" id="PTHR13393:SF0">
    <property type="entry name" value="RNA N6-ADENOSINE-METHYLTRANSFERASE METTL16"/>
    <property type="match status" value="1"/>
</dbReference>
<dbReference type="PROSITE" id="PS00092">
    <property type="entry name" value="N6_MTASE"/>
    <property type="match status" value="1"/>
</dbReference>
<dbReference type="Pfam" id="PF05971">
    <property type="entry name" value="Methyltransf_10"/>
    <property type="match status" value="1"/>
</dbReference>
<evidence type="ECO:0000256" key="4">
    <source>
        <dbReference type="ARBA" id="ARBA00022679"/>
    </source>
</evidence>
<dbReference type="CDD" id="cd02440">
    <property type="entry name" value="AdoMet_MTases"/>
    <property type="match status" value="1"/>
</dbReference>
<evidence type="ECO:0000256" key="3">
    <source>
        <dbReference type="ARBA" id="ARBA00022603"/>
    </source>
</evidence>
<keyword evidence="5 6" id="KW-0949">S-adenosyl-L-methionine</keyword>
<keyword evidence="1 6" id="KW-0963">Cytoplasm</keyword>
<proteinExistence type="inferred from homology"/>
<evidence type="ECO:0000256" key="2">
    <source>
        <dbReference type="ARBA" id="ARBA00022552"/>
    </source>
</evidence>
<dbReference type="GO" id="GO:0052907">
    <property type="term" value="F:23S rRNA (adenine(1618)-N(6))-methyltransferase activity"/>
    <property type="evidence" value="ECO:0007669"/>
    <property type="project" value="UniProtKB-EC"/>
</dbReference>
<sequence>MKSAKMVHYIQTSKPDTMTSKPMNRRPTANNHRNRSPETAKKLGQLHPRNPHQGRYDFEVLTRALPELAKHTITNPKGESTINFSDSAAVRVLNQALLANYYGVKFWDIPEGYLCPPIPGRADYIHYIADLLAQTTHVNKDNTPPTGKEIHALDIGTGASAIYPIVGSQSYGWRFTASDIDPISVNTAALICETNPKLKSAVKVKLQTEPKFIFKNIIGRQDYFDVVVCNPPFHASLEEAMEANSRKQHNLQRHRGKNENAQISRSSTKSGNAAQNLNFGGQHKELWSEGGEIAFLTKMAKESQDFAEHVGWFTSLVSKSENVKPLQLLLKQLGVAQMRIIEMSQGQKSTRILAWRFDTDEE</sequence>
<dbReference type="Gene3D" id="3.40.50.150">
    <property type="entry name" value="Vaccinia Virus protein VP39"/>
    <property type="match status" value="1"/>
</dbReference>
<dbReference type="HAMAP" id="MF_01848">
    <property type="entry name" value="23SrRNA_methyltr_F"/>
    <property type="match status" value="1"/>
</dbReference>
<dbReference type="Proteomes" id="UP000245655">
    <property type="component" value="Unassembled WGS sequence"/>
</dbReference>
<gene>
    <name evidence="6" type="primary">rlmF</name>
    <name evidence="8" type="ORF">C8D84_11578</name>
</gene>
<dbReference type="EC" id="2.1.1.181" evidence="6"/>
<dbReference type="PIRSF" id="PIRSF029038">
    <property type="entry name" value="Mtase_YbiN_prd"/>
    <property type="match status" value="1"/>
</dbReference>
<feature type="compositionally biased region" description="Polar residues" evidence="7">
    <location>
        <begin position="10"/>
        <end position="31"/>
    </location>
</feature>
<evidence type="ECO:0000256" key="5">
    <source>
        <dbReference type="ARBA" id="ARBA00022691"/>
    </source>
</evidence>
<evidence type="ECO:0000313" key="9">
    <source>
        <dbReference type="Proteomes" id="UP000245655"/>
    </source>
</evidence>
<evidence type="ECO:0000256" key="6">
    <source>
        <dbReference type="HAMAP-Rule" id="MF_01848"/>
    </source>
</evidence>
<evidence type="ECO:0000313" key="8">
    <source>
        <dbReference type="EMBL" id="PWK07398.1"/>
    </source>
</evidence>
<feature type="region of interest" description="Disordered" evidence="7">
    <location>
        <begin position="244"/>
        <end position="275"/>
    </location>
</feature>
<dbReference type="PANTHER" id="PTHR13393">
    <property type="entry name" value="SAM-DEPENDENT METHYLTRANSFERASE"/>
    <property type="match status" value="1"/>
</dbReference>
<organism evidence="8 9">
    <name type="scientific">Psychrobacter immobilis</name>
    <dbReference type="NCBI Taxonomy" id="498"/>
    <lineage>
        <taxon>Bacteria</taxon>
        <taxon>Pseudomonadati</taxon>
        <taxon>Pseudomonadota</taxon>
        <taxon>Gammaproteobacteria</taxon>
        <taxon>Moraxellales</taxon>
        <taxon>Moraxellaceae</taxon>
        <taxon>Psychrobacter</taxon>
    </lineage>
</organism>
<keyword evidence="9" id="KW-1185">Reference proteome</keyword>
<dbReference type="AlphaFoldDB" id="A0A2V1ZQE1"/>
<feature type="compositionally biased region" description="Basic residues" evidence="7">
    <location>
        <begin position="246"/>
        <end position="256"/>
    </location>
</feature>
<reference evidence="8 9" key="1">
    <citation type="submission" date="2018-05" db="EMBL/GenBank/DDBJ databases">
        <title>Genomic Encyclopedia of Type Strains, Phase IV (KMG-IV): sequencing the most valuable type-strain genomes for metagenomic binning, comparative biology and taxonomic classification.</title>
        <authorList>
            <person name="Goeker M."/>
        </authorList>
    </citation>
    <scope>NUCLEOTIDE SEQUENCE [LARGE SCALE GENOMIC DNA]</scope>
    <source>
        <strain evidence="8 9">DSM 7229</strain>
    </source>
</reference>
<dbReference type="GO" id="GO:0003676">
    <property type="term" value="F:nucleic acid binding"/>
    <property type="evidence" value="ECO:0007669"/>
    <property type="project" value="InterPro"/>
</dbReference>
<dbReference type="SUPFAM" id="SSF53335">
    <property type="entry name" value="S-adenosyl-L-methionine-dependent methyltransferases"/>
    <property type="match status" value="1"/>
</dbReference>